<evidence type="ECO:0000256" key="10">
    <source>
        <dbReference type="RuleBase" id="RU363054"/>
    </source>
</evidence>
<dbReference type="Gene3D" id="1.10.3720.10">
    <property type="entry name" value="MetI-like"/>
    <property type="match status" value="1"/>
</dbReference>
<accession>A0ABU0JE07</accession>
<evidence type="ECO:0000256" key="11">
    <source>
        <dbReference type="SAM" id="MobiDB-lite"/>
    </source>
</evidence>
<sequence length="333" mass="35310">MTAVADALADKGAKTEARRQVPPSGRHSVPGANLDPVFRAALYACGLFVLLLLGLIIALLFQGGLPALLEFGPSFYWNTVWNPVTEKFSAGVMIYGTLFTGFIAILVALPMSFGIAFFLTEIAPIRLRRPIGVAIQLLAAVPSIIFGMWGFFVVVPLIAAYVQPPLIDLFSVVPVLDLLFKGPAQGSGMFTAGVILALMIIPFITAMFVEIIESVPPMLKESAYGVGATTFEVFRAVSVPYGRTALVGAVMLGLGRALGETMAVTFVIGNANRISASLFAPGSTIASTVANEFPEAGAGSMKLHALLELGFVLFVISFIVLAISRALVRTRLK</sequence>
<evidence type="ECO:0000256" key="8">
    <source>
        <dbReference type="ARBA" id="ARBA00023136"/>
    </source>
</evidence>
<dbReference type="NCBIfam" id="TIGR02138">
    <property type="entry name" value="phosphate_pstC"/>
    <property type="match status" value="1"/>
</dbReference>
<feature type="region of interest" description="Disordered" evidence="11">
    <location>
        <begin position="1"/>
        <end position="27"/>
    </location>
</feature>
<comment type="function">
    <text evidence="10">Part of the binding-protein-dependent transport system for phosphate; probably responsible for the translocation of the substrate across the membrane.</text>
</comment>
<feature type="transmembrane region" description="Helical" evidence="9">
    <location>
        <begin position="192"/>
        <end position="212"/>
    </location>
</feature>
<dbReference type="InterPro" id="IPR035906">
    <property type="entry name" value="MetI-like_sf"/>
</dbReference>
<organism evidence="13 14">
    <name type="scientific">Labrys wisconsinensis</name>
    <dbReference type="NCBI Taxonomy" id="425677"/>
    <lineage>
        <taxon>Bacteria</taxon>
        <taxon>Pseudomonadati</taxon>
        <taxon>Pseudomonadota</taxon>
        <taxon>Alphaproteobacteria</taxon>
        <taxon>Hyphomicrobiales</taxon>
        <taxon>Xanthobacteraceae</taxon>
        <taxon>Labrys</taxon>
    </lineage>
</organism>
<evidence type="ECO:0000256" key="7">
    <source>
        <dbReference type="ARBA" id="ARBA00022989"/>
    </source>
</evidence>
<keyword evidence="7 9" id="KW-1133">Transmembrane helix</keyword>
<comment type="subcellular location">
    <subcellularLocation>
        <location evidence="10">Cell inner membrane</location>
        <topology evidence="10">Multi-pass membrane protein</topology>
    </subcellularLocation>
    <subcellularLocation>
        <location evidence="1 9">Cell membrane</location>
        <topology evidence="1 9">Multi-pass membrane protein</topology>
    </subcellularLocation>
</comment>
<reference evidence="13 14" key="1">
    <citation type="submission" date="2023-07" db="EMBL/GenBank/DDBJ databases">
        <title>Genomic Encyclopedia of Type Strains, Phase IV (KMG-IV): sequencing the most valuable type-strain genomes for metagenomic binning, comparative biology and taxonomic classification.</title>
        <authorList>
            <person name="Goeker M."/>
        </authorList>
    </citation>
    <scope>NUCLEOTIDE SEQUENCE [LARGE SCALE GENOMIC DNA]</scope>
    <source>
        <strain evidence="13 14">DSM 19619</strain>
    </source>
</reference>
<dbReference type="InterPro" id="IPR011864">
    <property type="entry name" value="Phosphate_PstC"/>
</dbReference>
<keyword evidence="10" id="KW-0997">Cell inner membrane</keyword>
<protein>
    <recommendedName>
        <fullName evidence="10">Phosphate transport system permease protein</fullName>
    </recommendedName>
</protein>
<evidence type="ECO:0000256" key="5">
    <source>
        <dbReference type="ARBA" id="ARBA00022592"/>
    </source>
</evidence>
<dbReference type="Pfam" id="PF00528">
    <property type="entry name" value="BPD_transp_1"/>
    <property type="match status" value="1"/>
</dbReference>
<dbReference type="EMBL" id="JAUSVX010000012">
    <property type="protein sequence ID" value="MDQ0472520.1"/>
    <property type="molecule type" value="Genomic_DNA"/>
</dbReference>
<feature type="domain" description="ABC transmembrane type-1" evidence="12">
    <location>
        <begin position="94"/>
        <end position="324"/>
    </location>
</feature>
<dbReference type="Proteomes" id="UP001242480">
    <property type="component" value="Unassembled WGS sequence"/>
</dbReference>
<evidence type="ECO:0000256" key="1">
    <source>
        <dbReference type="ARBA" id="ARBA00004651"/>
    </source>
</evidence>
<proteinExistence type="inferred from homology"/>
<feature type="compositionally biased region" description="Basic and acidic residues" evidence="11">
    <location>
        <begin position="8"/>
        <end position="19"/>
    </location>
</feature>
<evidence type="ECO:0000256" key="9">
    <source>
        <dbReference type="RuleBase" id="RU363032"/>
    </source>
</evidence>
<dbReference type="RefSeq" id="WP_307279454.1">
    <property type="nucleotide sequence ID" value="NZ_JAUSVX010000012.1"/>
</dbReference>
<dbReference type="PROSITE" id="PS50928">
    <property type="entry name" value="ABC_TM1"/>
    <property type="match status" value="1"/>
</dbReference>
<dbReference type="InterPro" id="IPR000515">
    <property type="entry name" value="MetI-like"/>
</dbReference>
<comment type="similarity">
    <text evidence="2 10">Belongs to the binding-protein-dependent transport system permease family. CysTW subfamily.</text>
</comment>
<evidence type="ECO:0000313" key="13">
    <source>
        <dbReference type="EMBL" id="MDQ0472520.1"/>
    </source>
</evidence>
<keyword evidence="8 9" id="KW-0472">Membrane</keyword>
<gene>
    <name evidence="13" type="ORF">QO011_005549</name>
</gene>
<keyword evidence="4" id="KW-1003">Cell membrane</keyword>
<evidence type="ECO:0000256" key="6">
    <source>
        <dbReference type="ARBA" id="ARBA00022692"/>
    </source>
</evidence>
<evidence type="ECO:0000313" key="14">
    <source>
        <dbReference type="Proteomes" id="UP001242480"/>
    </source>
</evidence>
<dbReference type="CDD" id="cd06261">
    <property type="entry name" value="TM_PBP2"/>
    <property type="match status" value="1"/>
</dbReference>
<evidence type="ECO:0000256" key="3">
    <source>
        <dbReference type="ARBA" id="ARBA00022448"/>
    </source>
</evidence>
<feature type="transmembrane region" description="Helical" evidence="9">
    <location>
        <begin position="92"/>
        <end position="119"/>
    </location>
</feature>
<comment type="caution">
    <text evidence="10">Lacks conserved residue(s) required for the propagation of feature annotation.</text>
</comment>
<name>A0ABU0JE07_9HYPH</name>
<comment type="caution">
    <text evidence="13">The sequence shown here is derived from an EMBL/GenBank/DDBJ whole genome shotgun (WGS) entry which is preliminary data.</text>
</comment>
<keyword evidence="3 9" id="KW-0813">Transport</keyword>
<keyword evidence="14" id="KW-1185">Reference proteome</keyword>
<evidence type="ECO:0000259" key="12">
    <source>
        <dbReference type="PROSITE" id="PS50928"/>
    </source>
</evidence>
<feature type="transmembrane region" description="Helical" evidence="9">
    <location>
        <begin position="131"/>
        <end position="152"/>
    </location>
</feature>
<feature type="transmembrane region" description="Helical" evidence="9">
    <location>
        <begin position="309"/>
        <end position="328"/>
    </location>
</feature>
<evidence type="ECO:0000256" key="2">
    <source>
        <dbReference type="ARBA" id="ARBA00007069"/>
    </source>
</evidence>
<dbReference type="InterPro" id="IPR051124">
    <property type="entry name" value="Phosphate_Transport_Permease"/>
</dbReference>
<dbReference type="PANTHER" id="PTHR30425">
    <property type="entry name" value="PHOSPHATE TRANSPORT SYSTEM PERMEASE PROTEIN PST"/>
    <property type="match status" value="1"/>
</dbReference>
<dbReference type="PANTHER" id="PTHR30425:SF1">
    <property type="entry name" value="PHOSPHATE TRANSPORT SYSTEM PERMEASE PROTEIN PSTC"/>
    <property type="match status" value="1"/>
</dbReference>
<keyword evidence="5 10" id="KW-0592">Phosphate transport</keyword>
<keyword evidence="6 9" id="KW-0812">Transmembrane</keyword>
<evidence type="ECO:0000256" key="4">
    <source>
        <dbReference type="ARBA" id="ARBA00022475"/>
    </source>
</evidence>
<dbReference type="SUPFAM" id="SSF161098">
    <property type="entry name" value="MetI-like"/>
    <property type="match status" value="1"/>
</dbReference>
<feature type="transmembrane region" description="Helical" evidence="9">
    <location>
        <begin position="40"/>
        <end position="61"/>
    </location>
</feature>